<reference evidence="1" key="1">
    <citation type="submission" date="2019-12" db="EMBL/GenBank/DDBJ databases">
        <title>Genome sequencing and annotation of Brassica cretica.</title>
        <authorList>
            <person name="Studholme D.J."/>
            <person name="Sarris P.F."/>
        </authorList>
    </citation>
    <scope>NUCLEOTIDE SEQUENCE</scope>
    <source>
        <strain evidence="1">PFS-001/15</strain>
        <tissue evidence="1">Leaf</tissue>
    </source>
</reference>
<evidence type="ECO:0000313" key="1">
    <source>
        <dbReference type="EMBL" id="KAF2579932.1"/>
    </source>
</evidence>
<evidence type="ECO:0000313" key="2">
    <source>
        <dbReference type="Proteomes" id="UP000712281"/>
    </source>
</evidence>
<dbReference type="AlphaFoldDB" id="A0A8S9JES5"/>
<proteinExistence type="predicted"/>
<dbReference type="EMBL" id="QGKW02001660">
    <property type="protein sequence ID" value="KAF2579932.1"/>
    <property type="molecule type" value="Genomic_DNA"/>
</dbReference>
<gene>
    <name evidence="1" type="ORF">F2Q68_00002260</name>
</gene>
<accession>A0A8S9JES5</accession>
<protein>
    <submittedName>
        <fullName evidence="1">Uncharacterized protein</fullName>
    </submittedName>
</protein>
<name>A0A8S9JES5_BRACR</name>
<sequence length="226" mass="25530">MDSSLAVTRRISFSRSRSDRPLAVTRLALLQLLGTDRSLAVTCHGMLSRSYSARIALSQSLGLLVSLEHDVIPRRHVHPWRFDCDGSSWRYVHDDVYGDLSLAVCRLTLHPWQLAPVVQNTVLIDRLRNHPGVRSLIGIRRRVVNSDDFWKGIVLVNRRHLFRRRCFPASFQFHSIVADIRPDGTGTTTSKLGLQPRSRLDLDNKGYLITGSSSLESSPSHQSLDL</sequence>
<dbReference type="Proteomes" id="UP000712281">
    <property type="component" value="Unassembled WGS sequence"/>
</dbReference>
<organism evidence="1 2">
    <name type="scientific">Brassica cretica</name>
    <name type="common">Mustard</name>
    <dbReference type="NCBI Taxonomy" id="69181"/>
    <lineage>
        <taxon>Eukaryota</taxon>
        <taxon>Viridiplantae</taxon>
        <taxon>Streptophyta</taxon>
        <taxon>Embryophyta</taxon>
        <taxon>Tracheophyta</taxon>
        <taxon>Spermatophyta</taxon>
        <taxon>Magnoliopsida</taxon>
        <taxon>eudicotyledons</taxon>
        <taxon>Gunneridae</taxon>
        <taxon>Pentapetalae</taxon>
        <taxon>rosids</taxon>
        <taxon>malvids</taxon>
        <taxon>Brassicales</taxon>
        <taxon>Brassicaceae</taxon>
        <taxon>Brassiceae</taxon>
        <taxon>Brassica</taxon>
    </lineage>
</organism>
<comment type="caution">
    <text evidence="1">The sequence shown here is derived from an EMBL/GenBank/DDBJ whole genome shotgun (WGS) entry which is preliminary data.</text>
</comment>